<dbReference type="Pfam" id="PF23679">
    <property type="entry name" value="UPA-FIIND"/>
    <property type="match status" value="1"/>
</dbReference>
<evidence type="ECO:0000256" key="2">
    <source>
        <dbReference type="ARBA" id="ARBA00004514"/>
    </source>
</evidence>
<evidence type="ECO:0000256" key="9">
    <source>
        <dbReference type="ARBA" id="ARBA00023136"/>
    </source>
</evidence>
<dbReference type="GO" id="GO:0005524">
    <property type="term" value="F:ATP binding"/>
    <property type="evidence" value="ECO:0007669"/>
    <property type="project" value="UniProtKB-KW"/>
</dbReference>
<dbReference type="PROSITE" id="PS50837">
    <property type="entry name" value="NACHT"/>
    <property type="match status" value="1"/>
</dbReference>
<dbReference type="GeneID" id="116218835"/>
<dbReference type="AlphaFoldDB" id="A0A8M1K9F2"/>
<feature type="domain" description="FIIND" evidence="14">
    <location>
        <begin position="668"/>
        <end position="956"/>
    </location>
</feature>
<gene>
    <name evidence="16" type="primary">LOC116218835</name>
</gene>
<dbReference type="InterPro" id="IPR051261">
    <property type="entry name" value="NLR"/>
</dbReference>
<comment type="subcellular location">
    <subcellularLocation>
        <location evidence="1">Cell membrane</location>
    </subcellularLocation>
    <subcellularLocation>
        <location evidence="2">Cytoplasm</location>
        <location evidence="2">Cytosol</location>
    </subcellularLocation>
</comment>
<evidence type="ECO:0000259" key="13">
    <source>
        <dbReference type="PROSITE" id="PS50837"/>
    </source>
</evidence>
<evidence type="ECO:0000256" key="10">
    <source>
        <dbReference type="ARBA" id="ARBA00023139"/>
    </source>
</evidence>
<evidence type="ECO:0000256" key="5">
    <source>
        <dbReference type="ARBA" id="ARBA00022614"/>
    </source>
</evidence>
<feature type="domain" description="CARD" evidence="12">
    <location>
        <begin position="957"/>
        <end position="1047"/>
    </location>
</feature>
<dbReference type="PANTHER" id="PTHR24106">
    <property type="entry name" value="NACHT, LRR AND CARD DOMAINS-CONTAINING"/>
    <property type="match status" value="1"/>
</dbReference>
<dbReference type="SMART" id="SM01288">
    <property type="entry name" value="FISNA"/>
    <property type="match status" value="1"/>
</dbReference>
<keyword evidence="5" id="KW-0433">Leucine-rich repeat</keyword>
<dbReference type="Pfam" id="PF13553">
    <property type="entry name" value="FIIND"/>
    <property type="match status" value="1"/>
</dbReference>
<dbReference type="KEGG" id="char:116218835"/>
<dbReference type="Pfam" id="PF17776">
    <property type="entry name" value="NLRC4_HD2"/>
    <property type="match status" value="1"/>
</dbReference>
<dbReference type="InterPro" id="IPR029495">
    <property type="entry name" value="NACHT-assoc"/>
</dbReference>
<dbReference type="GO" id="GO:0042981">
    <property type="term" value="P:regulation of apoptotic process"/>
    <property type="evidence" value="ECO:0007669"/>
    <property type="project" value="InterPro"/>
</dbReference>
<evidence type="ECO:0000259" key="14">
    <source>
        <dbReference type="PROSITE" id="PS51830"/>
    </source>
</evidence>
<accession>A0A8M1K9F2</accession>
<dbReference type="Pfam" id="PF17779">
    <property type="entry name" value="WHD_NOD2"/>
    <property type="match status" value="1"/>
</dbReference>
<evidence type="ECO:0000256" key="6">
    <source>
        <dbReference type="ARBA" id="ARBA00022737"/>
    </source>
</evidence>
<protein>
    <submittedName>
        <fullName evidence="16">Protein NLRC3-like</fullName>
    </submittedName>
</protein>
<evidence type="ECO:0000256" key="4">
    <source>
        <dbReference type="ARBA" id="ARBA00022490"/>
    </source>
</evidence>
<dbReference type="InterPro" id="IPR007111">
    <property type="entry name" value="NACHT_NTPase"/>
</dbReference>
<dbReference type="Pfam" id="PF05729">
    <property type="entry name" value="NACHT"/>
    <property type="match status" value="1"/>
</dbReference>
<dbReference type="InterPro" id="IPR001315">
    <property type="entry name" value="CARD"/>
</dbReference>
<keyword evidence="7" id="KW-0547">Nucleotide-binding</keyword>
<dbReference type="InterPro" id="IPR025307">
    <property type="entry name" value="FIIND_dom"/>
</dbReference>
<dbReference type="InterPro" id="IPR041267">
    <property type="entry name" value="NLRP_HD2"/>
</dbReference>
<keyword evidence="6" id="KW-0677">Repeat</keyword>
<dbReference type="PROSITE" id="PS50209">
    <property type="entry name" value="CARD"/>
    <property type="match status" value="1"/>
</dbReference>
<evidence type="ECO:0000259" key="12">
    <source>
        <dbReference type="PROSITE" id="PS50209"/>
    </source>
</evidence>
<dbReference type="OrthoDB" id="120976at2759"/>
<dbReference type="InterPro" id="IPR041075">
    <property type="entry name" value="NOD1/2_WH"/>
</dbReference>
<evidence type="ECO:0000256" key="1">
    <source>
        <dbReference type="ARBA" id="ARBA00004236"/>
    </source>
</evidence>
<dbReference type="Proteomes" id="UP000515152">
    <property type="component" value="Chromosome 23"/>
</dbReference>
<keyword evidence="11" id="KW-0449">Lipoprotein</keyword>
<sequence length="1051" mass="120219">MIWAPEEAEVHEKLRSTLKRKFQHLVEGVPHQGDIRLLHEIYTELYITEGGRGGVNNEHEVRQIERKSWREAIEDLHIKCSDIFKPLYGQDEHIRTVLTKGVAGIGKTVSVQKFIIDWAEGKANQDVYFIFPLPFRELNLMKEKEISLVELLQHFNPEIKNQGIFSCLENRVMFIFDGLDECRLPLDFHSKPRCCDVTEPASVDVLLTNLIKGNLLPSARLWITTRPAAAHLIPPECVDQVTEIRGFNNQQKEEYFGKRISDENLANRTITHLKSSRSLYIMCHIPVFCWIIATVVERTSDESGSLQMPKTLTQMYTHFLIIQTSMKKHKYTGRKETDEEIIFKLGKLAFQQLEEGNLIFYEEDLRECGIDVTEASVYSGVCSQIFREEAGLYQGKVFSFVHLSIQEFFAALYVFLCFSNTERSIPDQQQTSQLSALFRASTLHDLHTTAVDLALQSENGHLDLFLRFLLGLSLESNQNLLRHLLPQTRSQSQSSEQTVQYVKEKIRDEAEIRFYNTLDRMVNLFYCLNELNHHAVVEVIDRSSGTLSVVMLSQGEWRTGRFKFEISEEHLDEFDLQKYIKTPEKDLTELLSPDEVLERLVPVVTASTSAEVDQGIFRKESPAAAASDDQDQAQQDPGAQLLSVDTPKEDYHSEDLQRSCEACTEVPDSSHWVLVEPDVSTEKSDLTYSLSSPAGRYECSESGLRWSCAGQVILQYRFTDWQLLAGELPHMQYRPAGPSMDIKLISGELQEIHLPHFLCLGGSQSFLKDSVMVLHKQDSGVCLEKCELSRFHARLVNPSFSLLGLFYSLISLLLPGKEEREKQIKIHADVQVYRSSTSPLTFRMYLLPAHPHPRKLLRDQELEEGFRGIRLSKPPPVRPLHENEFYGLHTTPECIRIYPVELDLRFSQIAPNFSEVRIGEAADFKIELLSSADQQTVWEAEILRTDCSSTNPHVSSDNLSAAEFLRRHQADLVQKVKNVNQLADKLLSQGHINNESLANISAERTEEDKMRCVFKVLESCGDRGKRVFITNLQEQHPELLEELGMPPGWEY</sequence>
<evidence type="ECO:0000256" key="7">
    <source>
        <dbReference type="ARBA" id="ARBA00022741"/>
    </source>
</evidence>
<dbReference type="GO" id="GO:0005829">
    <property type="term" value="C:cytosol"/>
    <property type="evidence" value="ECO:0007669"/>
    <property type="project" value="UniProtKB-SubCell"/>
</dbReference>
<feature type="domain" description="NACHT" evidence="13">
    <location>
        <begin position="95"/>
        <end position="229"/>
    </location>
</feature>
<evidence type="ECO:0000256" key="3">
    <source>
        <dbReference type="ARBA" id="ARBA00022475"/>
    </source>
</evidence>
<dbReference type="RefSeq" id="XP_042559120.1">
    <property type="nucleotide sequence ID" value="XM_042703186.1"/>
</dbReference>
<keyword evidence="9" id="KW-0472">Membrane</keyword>
<evidence type="ECO:0000256" key="8">
    <source>
        <dbReference type="ARBA" id="ARBA00022840"/>
    </source>
</evidence>
<organism evidence="15 16">
    <name type="scientific">Clupea harengus</name>
    <name type="common">Atlantic herring</name>
    <dbReference type="NCBI Taxonomy" id="7950"/>
    <lineage>
        <taxon>Eukaryota</taxon>
        <taxon>Metazoa</taxon>
        <taxon>Chordata</taxon>
        <taxon>Craniata</taxon>
        <taxon>Vertebrata</taxon>
        <taxon>Euteleostomi</taxon>
        <taxon>Actinopterygii</taxon>
        <taxon>Neopterygii</taxon>
        <taxon>Teleostei</taxon>
        <taxon>Clupei</taxon>
        <taxon>Clupeiformes</taxon>
        <taxon>Clupeoidei</taxon>
        <taxon>Clupeidae</taxon>
        <taxon>Clupea</taxon>
    </lineage>
</organism>
<dbReference type="GO" id="GO:0005886">
    <property type="term" value="C:plasma membrane"/>
    <property type="evidence" value="ECO:0007669"/>
    <property type="project" value="UniProtKB-SubCell"/>
</dbReference>
<dbReference type="Pfam" id="PF14484">
    <property type="entry name" value="FISNA"/>
    <property type="match status" value="1"/>
</dbReference>
<proteinExistence type="predicted"/>
<evidence type="ECO:0000313" key="16">
    <source>
        <dbReference type="RefSeq" id="XP_042559120.1"/>
    </source>
</evidence>
<keyword evidence="3" id="KW-1003">Cell membrane</keyword>
<keyword evidence="8" id="KW-0067">ATP-binding</keyword>
<name>A0A8M1K9F2_CLUHA</name>
<evidence type="ECO:0000313" key="15">
    <source>
        <dbReference type="Proteomes" id="UP000515152"/>
    </source>
</evidence>
<evidence type="ECO:0000256" key="11">
    <source>
        <dbReference type="ARBA" id="ARBA00023288"/>
    </source>
</evidence>
<keyword evidence="15" id="KW-1185">Reference proteome</keyword>
<keyword evidence="10" id="KW-0564">Palmitate</keyword>
<keyword evidence="4" id="KW-0963">Cytoplasm</keyword>
<dbReference type="PROSITE" id="PS51830">
    <property type="entry name" value="FIIND"/>
    <property type="match status" value="1"/>
</dbReference>
<dbReference type="Pfam" id="PF00619">
    <property type="entry name" value="CARD"/>
    <property type="match status" value="1"/>
</dbReference>
<reference evidence="16" key="1">
    <citation type="submission" date="2025-08" db="UniProtKB">
        <authorList>
            <consortium name="RefSeq"/>
        </authorList>
    </citation>
    <scope>IDENTIFICATION</scope>
</reference>
<dbReference type="FunFam" id="3.40.50.300:FF:001524">
    <property type="entry name" value="Si:dkey-126g1.7"/>
    <property type="match status" value="1"/>
</dbReference>